<dbReference type="EMBL" id="CAACVJ010000068">
    <property type="protein sequence ID" value="VEP12670.1"/>
    <property type="molecule type" value="Genomic_DNA"/>
</dbReference>
<dbReference type="PANTHER" id="PTHR33360">
    <property type="entry name" value="TRANSPOSASE FOR INSERTION SEQUENCE ELEMENT IS200"/>
    <property type="match status" value="1"/>
</dbReference>
<gene>
    <name evidence="2" type="ORF">H1P_160009</name>
</gene>
<protein>
    <submittedName>
        <fullName evidence="2">Transposase</fullName>
    </submittedName>
</protein>
<dbReference type="GO" id="GO:0006313">
    <property type="term" value="P:DNA transposition"/>
    <property type="evidence" value="ECO:0007669"/>
    <property type="project" value="InterPro"/>
</dbReference>
<proteinExistence type="predicted"/>
<dbReference type="PANTHER" id="PTHR33360:SF2">
    <property type="entry name" value="TRANSPOSASE FOR INSERTION SEQUENCE ELEMENT IS200"/>
    <property type="match status" value="1"/>
</dbReference>
<evidence type="ECO:0000313" key="2">
    <source>
        <dbReference type="EMBL" id="VEP12670.1"/>
    </source>
</evidence>
<dbReference type="SUPFAM" id="SSF143422">
    <property type="entry name" value="Transposase IS200-like"/>
    <property type="match status" value="1"/>
</dbReference>
<dbReference type="Gene3D" id="3.30.70.1290">
    <property type="entry name" value="Transposase IS200-like"/>
    <property type="match status" value="1"/>
</dbReference>
<sequence length="134" mass="15853">MPQFKSNNNIVYCCKYHVVWCTKYRRKVLTEKVDIRLKELLKQIAKEINVEILEMEVGDENHVHLLLSLDPQFGVHRAVKRFKGATSRYLRLEFPWLKKRLPSLWTNSYFVSTSGGAPLAKIKEYIQNQKRSEK</sequence>
<name>A0A563VMJ0_9CYAN</name>
<dbReference type="SMART" id="SM01321">
    <property type="entry name" value="Y1_Tnp"/>
    <property type="match status" value="1"/>
</dbReference>
<dbReference type="RefSeq" id="WP_144864217.1">
    <property type="nucleotide sequence ID" value="NZ_LR213778.1"/>
</dbReference>
<feature type="domain" description="Transposase IS200-like" evidence="1">
    <location>
        <begin position="11"/>
        <end position="129"/>
    </location>
</feature>
<keyword evidence="3" id="KW-1185">Reference proteome</keyword>
<dbReference type="InterPro" id="IPR002686">
    <property type="entry name" value="Transposase_17"/>
</dbReference>
<reference evidence="2 3" key="1">
    <citation type="submission" date="2019-01" db="EMBL/GenBank/DDBJ databases">
        <authorList>
            <person name="Brito A."/>
        </authorList>
    </citation>
    <scope>NUCLEOTIDE SEQUENCE [LARGE SCALE GENOMIC DNA]</scope>
    <source>
        <strain evidence="2">1</strain>
    </source>
</reference>
<dbReference type="GO" id="GO:0003677">
    <property type="term" value="F:DNA binding"/>
    <property type="evidence" value="ECO:0007669"/>
    <property type="project" value="InterPro"/>
</dbReference>
<accession>A0A563VMJ0</accession>
<organism evidence="2 3">
    <name type="scientific">Hyella patelloides LEGE 07179</name>
    <dbReference type="NCBI Taxonomy" id="945734"/>
    <lineage>
        <taxon>Bacteria</taxon>
        <taxon>Bacillati</taxon>
        <taxon>Cyanobacteriota</taxon>
        <taxon>Cyanophyceae</taxon>
        <taxon>Pleurocapsales</taxon>
        <taxon>Hyellaceae</taxon>
        <taxon>Hyella</taxon>
    </lineage>
</organism>
<evidence type="ECO:0000259" key="1">
    <source>
        <dbReference type="SMART" id="SM01321"/>
    </source>
</evidence>
<dbReference type="Pfam" id="PF01797">
    <property type="entry name" value="Y1_Tnp"/>
    <property type="match status" value="1"/>
</dbReference>
<dbReference type="GO" id="GO:0004803">
    <property type="term" value="F:transposase activity"/>
    <property type="evidence" value="ECO:0007669"/>
    <property type="project" value="InterPro"/>
</dbReference>
<dbReference type="InterPro" id="IPR036515">
    <property type="entry name" value="Transposase_17_sf"/>
</dbReference>
<dbReference type="AlphaFoldDB" id="A0A563VMJ0"/>
<evidence type="ECO:0000313" key="3">
    <source>
        <dbReference type="Proteomes" id="UP000320055"/>
    </source>
</evidence>
<dbReference type="Proteomes" id="UP000320055">
    <property type="component" value="Unassembled WGS sequence"/>
</dbReference>
<dbReference type="NCBIfam" id="NF033573">
    <property type="entry name" value="transpos_IS200"/>
    <property type="match status" value="1"/>
</dbReference>
<dbReference type="OrthoDB" id="9793729at2"/>